<feature type="transmembrane region" description="Helical" evidence="1">
    <location>
        <begin position="308"/>
        <end position="332"/>
    </location>
</feature>
<sequence>MLKTLLFTIWAFATTAVALECVQCDRQGFDWHSDEENAHHAELCQLGQIRPTPCKNASHNSCIVSWFRSGMDQTRTVTQRKCGVPEDAKGCTLYNSKITRKVRHLISRDTSSRKREQQATFVEVCSEACAGGECLSSANRLASLFTILTITSLHAIQNDATSRQRLPSMSDSLGGYVGEPIEPFRCCRLRIRTGTFVIAYFELILIFTNILCKALGYLETAWNWELLFLVVDSITVLSLIYGTWRARAAFMQPFVVLNIMTISLLGLGTAFFITAAVDKHSYAGEYVEMELRDSSHHLAVFFGVDQSYVVRIVGGSTALIIGLTTIVHLWFFRVIVQCAQYFREVSKAAERSSIVFAEVSIAESDNTSTV</sequence>
<dbReference type="PANTHER" id="PTHR34851">
    <property type="entry name" value="PROTEIN CBG05235-RELATED"/>
    <property type="match status" value="1"/>
</dbReference>
<keyword evidence="1" id="KW-0472">Membrane</keyword>
<reference evidence="3" key="1">
    <citation type="submission" date="2023-06" db="EMBL/GenBank/DDBJ databases">
        <authorList>
            <person name="Delattre M."/>
        </authorList>
    </citation>
    <scope>NUCLEOTIDE SEQUENCE</scope>
    <source>
        <strain evidence="3">AF72</strain>
    </source>
</reference>
<dbReference type="PANTHER" id="PTHR34851:SF2">
    <property type="entry name" value="PROTEIN CBG16728"/>
    <property type="match status" value="1"/>
</dbReference>
<feature type="non-terminal residue" evidence="3">
    <location>
        <position position="370"/>
    </location>
</feature>
<name>A0AA36D8F2_9BILA</name>
<feature type="signal peptide" evidence="2">
    <location>
        <begin position="1"/>
        <end position="18"/>
    </location>
</feature>
<evidence type="ECO:0000256" key="1">
    <source>
        <dbReference type="SAM" id="Phobius"/>
    </source>
</evidence>
<feature type="transmembrane region" description="Helical" evidence="1">
    <location>
        <begin position="197"/>
        <end position="218"/>
    </location>
</feature>
<keyword evidence="1" id="KW-0812">Transmembrane</keyword>
<evidence type="ECO:0000313" key="3">
    <source>
        <dbReference type="EMBL" id="CAJ0583019.1"/>
    </source>
</evidence>
<proteinExistence type="predicted"/>
<dbReference type="EMBL" id="CATQJA010002665">
    <property type="protein sequence ID" value="CAJ0583019.1"/>
    <property type="molecule type" value="Genomic_DNA"/>
</dbReference>
<evidence type="ECO:0000256" key="2">
    <source>
        <dbReference type="SAM" id="SignalP"/>
    </source>
</evidence>
<organism evidence="3 4">
    <name type="scientific">Mesorhabditis spiculigera</name>
    <dbReference type="NCBI Taxonomy" id="96644"/>
    <lineage>
        <taxon>Eukaryota</taxon>
        <taxon>Metazoa</taxon>
        <taxon>Ecdysozoa</taxon>
        <taxon>Nematoda</taxon>
        <taxon>Chromadorea</taxon>
        <taxon>Rhabditida</taxon>
        <taxon>Rhabditina</taxon>
        <taxon>Rhabditomorpha</taxon>
        <taxon>Rhabditoidea</taxon>
        <taxon>Rhabditidae</taxon>
        <taxon>Mesorhabditinae</taxon>
        <taxon>Mesorhabditis</taxon>
    </lineage>
</organism>
<feature type="transmembrane region" description="Helical" evidence="1">
    <location>
        <begin position="224"/>
        <end position="242"/>
    </location>
</feature>
<evidence type="ECO:0000313" key="4">
    <source>
        <dbReference type="Proteomes" id="UP001177023"/>
    </source>
</evidence>
<protein>
    <submittedName>
        <fullName evidence="3">Uncharacterized protein</fullName>
    </submittedName>
</protein>
<gene>
    <name evidence="3" type="ORF">MSPICULIGERA_LOCUS21137</name>
</gene>
<dbReference type="AlphaFoldDB" id="A0AA36D8F2"/>
<keyword evidence="2" id="KW-0732">Signal</keyword>
<feature type="chain" id="PRO_5041358154" evidence="2">
    <location>
        <begin position="19"/>
        <end position="370"/>
    </location>
</feature>
<keyword evidence="1" id="KW-1133">Transmembrane helix</keyword>
<dbReference type="Proteomes" id="UP001177023">
    <property type="component" value="Unassembled WGS sequence"/>
</dbReference>
<accession>A0AA36D8F2</accession>
<keyword evidence="4" id="KW-1185">Reference proteome</keyword>
<comment type="caution">
    <text evidence="3">The sequence shown here is derived from an EMBL/GenBank/DDBJ whole genome shotgun (WGS) entry which is preliminary data.</text>
</comment>
<feature type="transmembrane region" description="Helical" evidence="1">
    <location>
        <begin position="254"/>
        <end position="277"/>
    </location>
</feature>